<dbReference type="InterPro" id="IPR050430">
    <property type="entry name" value="Peptidase_S1"/>
</dbReference>
<dbReference type="PANTHER" id="PTHR24276:SF91">
    <property type="entry name" value="AT26814P-RELATED"/>
    <property type="match status" value="1"/>
</dbReference>
<dbReference type="CDD" id="cd00190">
    <property type="entry name" value="Tryp_SPc"/>
    <property type="match status" value="1"/>
</dbReference>
<evidence type="ECO:0000256" key="1">
    <source>
        <dbReference type="ARBA" id="ARBA00004613"/>
    </source>
</evidence>
<gene>
    <name evidence="12" type="primary">LOC101893367</name>
</gene>
<dbReference type="GeneID" id="101893367"/>
<evidence type="ECO:0000256" key="8">
    <source>
        <dbReference type="RuleBase" id="RU363034"/>
    </source>
</evidence>
<dbReference type="InterPro" id="IPR001254">
    <property type="entry name" value="Trypsin_dom"/>
</dbReference>
<keyword evidence="11" id="KW-1185">Reference proteome</keyword>
<keyword evidence="3" id="KW-0964">Secreted</keyword>
<keyword evidence="7" id="KW-1015">Disulfide bond</keyword>
<dbReference type="InterPro" id="IPR043504">
    <property type="entry name" value="Peptidase_S1_PA_chymotrypsin"/>
</dbReference>
<dbReference type="Gene3D" id="2.40.10.10">
    <property type="entry name" value="Trypsin-like serine proteases"/>
    <property type="match status" value="1"/>
</dbReference>
<feature type="domain" description="Peptidase S1" evidence="10">
    <location>
        <begin position="46"/>
        <end position="287"/>
    </location>
</feature>
<keyword evidence="4 8" id="KW-0645">Protease</keyword>
<name>A0A9J7CTC7_MUSDO</name>
<dbReference type="SMART" id="SM00020">
    <property type="entry name" value="Tryp_SPc"/>
    <property type="match status" value="1"/>
</dbReference>
<evidence type="ECO:0000256" key="4">
    <source>
        <dbReference type="ARBA" id="ARBA00022670"/>
    </source>
</evidence>
<accession>A0A9J7CTC7</accession>
<sequence>MINNRKMSGTLQSVLIVLCLFAQCRGSSLPTDATLRVPIPSKESKIIGGSPISINDAKYQASLRIVATESSRGLGYGHICGGSIITQRVILTAAHCLMNYNTDPATERTAGEFKVVVGSTQLFVKEANMLQYYVQELVRHVGFDSVSMVNDIALVFINGYIPWNWPTAKAIHLNDMELNDGVPCNVSGWGNTEMGTIPNNLLSTVVRSISYADCDSVYGNIPLTMICAGNFMAGGVDACQGDSGGPMVCADSQVGIVSWGIGCGQRFNPGVYTNVSSFHNWIVQANNTFNYTLYRNSAGNLKSAYVPVFIICSLLKFFKLF</sequence>
<dbReference type="PANTHER" id="PTHR24276">
    <property type="entry name" value="POLYSERASE-RELATED"/>
    <property type="match status" value="1"/>
</dbReference>
<dbReference type="PROSITE" id="PS00134">
    <property type="entry name" value="TRYPSIN_HIS"/>
    <property type="match status" value="1"/>
</dbReference>
<protein>
    <submittedName>
        <fullName evidence="12">Trypsin epsilon</fullName>
    </submittedName>
</protein>
<evidence type="ECO:0000256" key="5">
    <source>
        <dbReference type="ARBA" id="ARBA00022801"/>
    </source>
</evidence>
<dbReference type="InterPro" id="IPR009003">
    <property type="entry name" value="Peptidase_S1_PA"/>
</dbReference>
<evidence type="ECO:0000259" key="10">
    <source>
        <dbReference type="PROSITE" id="PS50240"/>
    </source>
</evidence>
<dbReference type="InterPro" id="IPR033116">
    <property type="entry name" value="TRYPSIN_SER"/>
</dbReference>
<keyword evidence="6 8" id="KW-0720">Serine protease</keyword>
<evidence type="ECO:0000256" key="6">
    <source>
        <dbReference type="ARBA" id="ARBA00022825"/>
    </source>
</evidence>
<keyword evidence="9" id="KW-0732">Signal</keyword>
<comment type="subcellular location">
    <subcellularLocation>
        <location evidence="1">Secreted</location>
    </subcellularLocation>
</comment>
<proteinExistence type="inferred from homology"/>
<dbReference type="RefSeq" id="XP_005184144.3">
    <property type="nucleotide sequence ID" value="XM_005184087.4"/>
</dbReference>
<evidence type="ECO:0000256" key="9">
    <source>
        <dbReference type="SAM" id="SignalP"/>
    </source>
</evidence>
<dbReference type="InterPro" id="IPR018114">
    <property type="entry name" value="TRYPSIN_HIS"/>
</dbReference>
<dbReference type="PROSITE" id="PS00135">
    <property type="entry name" value="TRYPSIN_SER"/>
    <property type="match status" value="1"/>
</dbReference>
<keyword evidence="5 8" id="KW-0378">Hydrolase</keyword>
<evidence type="ECO:0000256" key="3">
    <source>
        <dbReference type="ARBA" id="ARBA00022525"/>
    </source>
</evidence>
<dbReference type="VEuPathDB" id="VectorBase:MDOA014835"/>
<feature type="chain" id="PRO_5046688191" evidence="9">
    <location>
        <begin position="27"/>
        <end position="321"/>
    </location>
</feature>
<dbReference type="InterPro" id="IPR001314">
    <property type="entry name" value="Peptidase_S1A"/>
</dbReference>
<reference evidence="12" key="1">
    <citation type="submission" date="2025-08" db="UniProtKB">
        <authorList>
            <consortium name="RefSeq"/>
        </authorList>
    </citation>
    <scope>IDENTIFICATION</scope>
    <source>
        <strain evidence="12">Aabys</strain>
        <tissue evidence="12">Whole body</tissue>
    </source>
</reference>
<comment type="similarity">
    <text evidence="2">Belongs to the peptidase S1 family.</text>
</comment>
<dbReference type="SUPFAM" id="SSF50494">
    <property type="entry name" value="Trypsin-like serine proteases"/>
    <property type="match status" value="1"/>
</dbReference>
<organism evidence="11 12">
    <name type="scientific">Musca domestica</name>
    <name type="common">House fly</name>
    <dbReference type="NCBI Taxonomy" id="7370"/>
    <lineage>
        <taxon>Eukaryota</taxon>
        <taxon>Metazoa</taxon>
        <taxon>Ecdysozoa</taxon>
        <taxon>Arthropoda</taxon>
        <taxon>Hexapoda</taxon>
        <taxon>Insecta</taxon>
        <taxon>Pterygota</taxon>
        <taxon>Neoptera</taxon>
        <taxon>Endopterygota</taxon>
        <taxon>Diptera</taxon>
        <taxon>Brachycera</taxon>
        <taxon>Muscomorpha</taxon>
        <taxon>Muscoidea</taxon>
        <taxon>Muscidae</taxon>
        <taxon>Musca</taxon>
    </lineage>
</organism>
<dbReference type="PROSITE" id="PS50240">
    <property type="entry name" value="TRYPSIN_DOM"/>
    <property type="match status" value="1"/>
</dbReference>
<evidence type="ECO:0000256" key="2">
    <source>
        <dbReference type="ARBA" id="ARBA00007664"/>
    </source>
</evidence>
<dbReference type="Proteomes" id="UP001652621">
    <property type="component" value="Unplaced"/>
</dbReference>
<dbReference type="STRING" id="7370.A0A1I8NGA6"/>
<feature type="signal peptide" evidence="9">
    <location>
        <begin position="1"/>
        <end position="26"/>
    </location>
</feature>
<evidence type="ECO:0000313" key="12">
    <source>
        <dbReference type="RefSeq" id="XP_005184144.3"/>
    </source>
</evidence>
<dbReference type="PRINTS" id="PR00722">
    <property type="entry name" value="CHYMOTRYPSIN"/>
</dbReference>
<dbReference type="VEuPathDB" id="VectorBase:MDOMA2_004523"/>
<evidence type="ECO:0000313" key="11">
    <source>
        <dbReference type="Proteomes" id="UP001652621"/>
    </source>
</evidence>
<evidence type="ECO:0000256" key="7">
    <source>
        <dbReference type="ARBA" id="ARBA00023157"/>
    </source>
</evidence>
<dbReference type="Pfam" id="PF00089">
    <property type="entry name" value="Trypsin"/>
    <property type="match status" value="1"/>
</dbReference>
<dbReference type="OrthoDB" id="10059102at2759"/>